<dbReference type="EMBL" id="JARRAG010000002">
    <property type="protein sequence ID" value="MDG3008016.1"/>
    <property type="molecule type" value="Genomic_DNA"/>
</dbReference>
<keyword evidence="2" id="KW-1185">Reference proteome</keyword>
<sequence length="100" mass="10916">MADAGARMTVLHAVAHFEGRWGKDRLERAFPPGWFADEPPNTSVFKILYALQREGLVAGPDRTDLRWIYVATDRGLAALREAGLDSTGPVEGRLAPGNTP</sequence>
<organism evidence="1 2">
    <name type="scientific">Paludisphaera mucosa</name>
    <dbReference type="NCBI Taxonomy" id="3030827"/>
    <lineage>
        <taxon>Bacteria</taxon>
        <taxon>Pseudomonadati</taxon>
        <taxon>Planctomycetota</taxon>
        <taxon>Planctomycetia</taxon>
        <taxon>Isosphaerales</taxon>
        <taxon>Isosphaeraceae</taxon>
        <taxon>Paludisphaera</taxon>
    </lineage>
</organism>
<evidence type="ECO:0008006" key="3">
    <source>
        <dbReference type="Google" id="ProtNLM"/>
    </source>
</evidence>
<comment type="caution">
    <text evidence="1">The sequence shown here is derived from an EMBL/GenBank/DDBJ whole genome shotgun (WGS) entry which is preliminary data.</text>
</comment>
<dbReference type="RefSeq" id="WP_277864284.1">
    <property type="nucleotide sequence ID" value="NZ_JARRAG010000002.1"/>
</dbReference>
<evidence type="ECO:0000313" key="1">
    <source>
        <dbReference type="EMBL" id="MDG3008016.1"/>
    </source>
</evidence>
<gene>
    <name evidence="1" type="ORF">PZE19_29985</name>
</gene>
<proteinExistence type="predicted"/>
<accession>A0ABT6FKB9</accession>
<name>A0ABT6FKB9_9BACT</name>
<reference evidence="1 2" key="1">
    <citation type="submission" date="2023-03" db="EMBL/GenBank/DDBJ databases">
        <title>Paludisphaera mucosa sp. nov. a novel planctomycete from northern fen.</title>
        <authorList>
            <person name="Ivanova A."/>
        </authorList>
    </citation>
    <scope>NUCLEOTIDE SEQUENCE [LARGE SCALE GENOMIC DNA]</scope>
    <source>
        <strain evidence="1 2">Pla2</strain>
    </source>
</reference>
<protein>
    <recommendedName>
        <fullName evidence="3">PadR family transcriptional regulator</fullName>
    </recommendedName>
</protein>
<dbReference type="Proteomes" id="UP001216907">
    <property type="component" value="Unassembled WGS sequence"/>
</dbReference>
<evidence type="ECO:0000313" key="2">
    <source>
        <dbReference type="Proteomes" id="UP001216907"/>
    </source>
</evidence>